<feature type="transmembrane region" description="Helical" evidence="1">
    <location>
        <begin position="86"/>
        <end position="103"/>
    </location>
</feature>
<feature type="transmembrane region" description="Helical" evidence="1">
    <location>
        <begin position="12"/>
        <end position="32"/>
    </location>
</feature>
<accession>A0ABX0SLD8</accession>
<proteinExistence type="predicted"/>
<reference evidence="2 3" key="1">
    <citation type="submission" date="2020-02" db="EMBL/GenBank/DDBJ databases">
        <title>Sequencing the genomes of 1000 actinobacteria strains.</title>
        <authorList>
            <person name="Klenk H.-P."/>
        </authorList>
    </citation>
    <scope>NUCLEOTIDE SEQUENCE [LARGE SCALE GENOMIC DNA]</scope>
    <source>
        <strain evidence="2 3">DSM 19609</strain>
    </source>
</reference>
<feature type="transmembrane region" description="Helical" evidence="1">
    <location>
        <begin position="38"/>
        <end position="59"/>
    </location>
</feature>
<protein>
    <submittedName>
        <fullName evidence="2">Energy-coupling factor transport system substrate-specific component</fullName>
    </submittedName>
</protein>
<name>A0ABX0SLD8_9ACTN</name>
<evidence type="ECO:0000256" key="1">
    <source>
        <dbReference type="SAM" id="Phobius"/>
    </source>
</evidence>
<evidence type="ECO:0000313" key="2">
    <source>
        <dbReference type="EMBL" id="NIH58754.1"/>
    </source>
</evidence>
<dbReference type="InterPro" id="IPR011733">
    <property type="entry name" value="CHP02185_IM"/>
</dbReference>
<feature type="transmembrane region" description="Helical" evidence="1">
    <location>
        <begin position="159"/>
        <end position="182"/>
    </location>
</feature>
<dbReference type="Pfam" id="PF09605">
    <property type="entry name" value="Trep_Strep"/>
    <property type="match status" value="1"/>
</dbReference>
<dbReference type="RefSeq" id="WP_167171830.1">
    <property type="nucleotide sequence ID" value="NZ_BAAAOO010000006.1"/>
</dbReference>
<feature type="transmembrane region" description="Helical" evidence="1">
    <location>
        <begin position="115"/>
        <end position="139"/>
    </location>
</feature>
<sequence>MGEPTKLSARHLVNIGVFTAIYFVIMFGGGMLGIISPAMILVGALIASLIDGAVIALFLARTPVMGAMTILGTIVGLLMLLTGHYWATIVLACGLGLVADLIVRSGQYRSRGRAVLAYAVFQMWYLGPVLPIFFGSQAYFDEISESMGAAYADAARGVLTPWVVVVFMIVLFAVSCLSGWIGTKLLDKHFARAGVVS</sequence>
<dbReference type="Proteomes" id="UP000749311">
    <property type="component" value="Unassembled WGS sequence"/>
</dbReference>
<evidence type="ECO:0000313" key="3">
    <source>
        <dbReference type="Proteomes" id="UP000749311"/>
    </source>
</evidence>
<keyword evidence="3" id="KW-1185">Reference proteome</keyword>
<organism evidence="2 3">
    <name type="scientific">Brooklawnia cerclae</name>
    <dbReference type="NCBI Taxonomy" id="349934"/>
    <lineage>
        <taxon>Bacteria</taxon>
        <taxon>Bacillati</taxon>
        <taxon>Actinomycetota</taxon>
        <taxon>Actinomycetes</taxon>
        <taxon>Propionibacteriales</taxon>
        <taxon>Propionibacteriaceae</taxon>
        <taxon>Brooklawnia</taxon>
    </lineage>
</organism>
<feature type="transmembrane region" description="Helical" evidence="1">
    <location>
        <begin position="64"/>
        <end position="80"/>
    </location>
</feature>
<keyword evidence="1" id="KW-1133">Transmembrane helix</keyword>
<dbReference type="EMBL" id="JAAMOZ010000005">
    <property type="protein sequence ID" value="NIH58754.1"/>
    <property type="molecule type" value="Genomic_DNA"/>
</dbReference>
<keyword evidence="1" id="KW-0472">Membrane</keyword>
<dbReference type="NCBIfam" id="TIGR02185">
    <property type="entry name" value="Trep_Strep"/>
    <property type="match status" value="1"/>
</dbReference>
<gene>
    <name evidence="2" type="ORF">FB473_003455</name>
</gene>
<comment type="caution">
    <text evidence="2">The sequence shown here is derived from an EMBL/GenBank/DDBJ whole genome shotgun (WGS) entry which is preliminary data.</text>
</comment>
<keyword evidence="1" id="KW-0812">Transmembrane</keyword>